<comment type="caution">
    <text evidence="6">The sequence shown here is derived from an EMBL/GenBank/DDBJ whole genome shotgun (WGS) entry which is preliminary data.</text>
</comment>
<dbReference type="InterPro" id="IPR006626">
    <property type="entry name" value="PbH1"/>
</dbReference>
<proteinExistence type="predicted"/>
<sequence>MKIKKIILIMILLLPVTSTGAAFYDQSNQYPDKQIFVSNEGNDQHTGTIHAPLKTISKAIDSAAPNTTIYVREGIYKEQIIVNRSGLRHQPITIKPYQKEKVVIDGTDVEVTWDHQGLISIKDQSYITIEGFEIRNYRTDEKDLVPAGIFAGGSGTGINILKNHIHHIETAHPDGNAHGIAFYGTSSPRSLNHIMISGNIVEHLKLGWSESLVLNGNVSNFTVKNNTIRFNNNIGIDVIGFEGVAPNKKYDQARNGRIHHNTVYQNSSYLNPAYDHDYSAGGIYVDGGKNIEIRANHVFQNDIGIEAASEHKNKSTSSIDITENIIVNNNGPGIAIGGYDEARGRTVNADITNNILYQNDSKDQGYGQILIQYNTYNNKILNNVIVAGPSNWMITSIAEKSQNKINKNTYVTEDKSTEARWIWESEEITGLTQFQKLSKQDRKSRLKSPNFTTKQLDIIQNSF</sequence>
<dbReference type="InterPro" id="IPR011050">
    <property type="entry name" value="Pectin_lyase_fold/virulence"/>
</dbReference>
<evidence type="ECO:0000259" key="5">
    <source>
        <dbReference type="Pfam" id="PF07602"/>
    </source>
</evidence>
<comment type="subcellular location">
    <subcellularLocation>
        <location evidence="1">Secreted</location>
    </subcellularLocation>
</comment>
<keyword evidence="3 4" id="KW-0732">Signal</keyword>
<feature type="chain" id="PRO_5046362406" evidence="4">
    <location>
        <begin position="22"/>
        <end position="463"/>
    </location>
</feature>
<evidence type="ECO:0000256" key="1">
    <source>
        <dbReference type="ARBA" id="ARBA00004613"/>
    </source>
</evidence>
<evidence type="ECO:0000313" key="6">
    <source>
        <dbReference type="EMBL" id="MFD2913517.1"/>
    </source>
</evidence>
<dbReference type="PANTHER" id="PTHR40088">
    <property type="entry name" value="PECTATE LYASE (EUROFUNG)"/>
    <property type="match status" value="1"/>
</dbReference>
<feature type="domain" description="DUF1565" evidence="5">
    <location>
        <begin position="40"/>
        <end position="79"/>
    </location>
</feature>
<keyword evidence="2" id="KW-0964">Secreted</keyword>
<keyword evidence="7" id="KW-1185">Reference proteome</keyword>
<name>A0ABW5ZPD3_9BACL</name>
<gene>
    <name evidence="6" type="ORF">ACFS5P_16640</name>
</gene>
<dbReference type="EMBL" id="JBHUPG010000031">
    <property type="protein sequence ID" value="MFD2913517.1"/>
    <property type="molecule type" value="Genomic_DNA"/>
</dbReference>
<reference evidence="7" key="1">
    <citation type="journal article" date="2019" name="Int. J. Syst. Evol. Microbiol.">
        <title>The Global Catalogue of Microorganisms (GCM) 10K type strain sequencing project: providing services to taxonomists for standard genome sequencing and annotation.</title>
        <authorList>
            <consortium name="The Broad Institute Genomics Platform"/>
            <consortium name="The Broad Institute Genome Sequencing Center for Infectious Disease"/>
            <person name="Wu L."/>
            <person name="Ma J."/>
        </authorList>
    </citation>
    <scope>NUCLEOTIDE SEQUENCE [LARGE SCALE GENOMIC DNA]</scope>
    <source>
        <strain evidence="7">KCTC 13528</strain>
    </source>
</reference>
<organism evidence="6 7">
    <name type="scientific">Jeotgalibacillus terrae</name>
    <dbReference type="NCBI Taxonomy" id="587735"/>
    <lineage>
        <taxon>Bacteria</taxon>
        <taxon>Bacillati</taxon>
        <taxon>Bacillota</taxon>
        <taxon>Bacilli</taxon>
        <taxon>Bacillales</taxon>
        <taxon>Caryophanaceae</taxon>
        <taxon>Jeotgalibacillus</taxon>
    </lineage>
</organism>
<dbReference type="InterPro" id="IPR052052">
    <property type="entry name" value="Polysaccharide_Lyase_9"/>
</dbReference>
<feature type="signal peptide" evidence="4">
    <location>
        <begin position="1"/>
        <end position="21"/>
    </location>
</feature>
<dbReference type="InterPro" id="IPR012334">
    <property type="entry name" value="Pectin_lyas_fold"/>
</dbReference>
<evidence type="ECO:0000313" key="7">
    <source>
        <dbReference type="Proteomes" id="UP001597561"/>
    </source>
</evidence>
<dbReference type="Gene3D" id="2.160.20.10">
    <property type="entry name" value="Single-stranded right-handed beta-helix, Pectin lyase-like"/>
    <property type="match status" value="1"/>
</dbReference>
<evidence type="ECO:0000256" key="4">
    <source>
        <dbReference type="SAM" id="SignalP"/>
    </source>
</evidence>
<evidence type="ECO:0000256" key="3">
    <source>
        <dbReference type="ARBA" id="ARBA00022729"/>
    </source>
</evidence>
<dbReference type="RefSeq" id="WP_204728433.1">
    <property type="nucleotide sequence ID" value="NZ_JAFBDK010000003.1"/>
</dbReference>
<dbReference type="Proteomes" id="UP001597561">
    <property type="component" value="Unassembled WGS sequence"/>
</dbReference>
<dbReference type="Pfam" id="PF07602">
    <property type="entry name" value="DUF1565"/>
    <property type="match status" value="1"/>
</dbReference>
<evidence type="ECO:0000256" key="2">
    <source>
        <dbReference type="ARBA" id="ARBA00022525"/>
    </source>
</evidence>
<dbReference type="InterPro" id="IPR011459">
    <property type="entry name" value="DUF1565"/>
</dbReference>
<dbReference type="SMART" id="SM00710">
    <property type="entry name" value="PbH1"/>
    <property type="match status" value="6"/>
</dbReference>
<protein>
    <submittedName>
        <fullName evidence="6">Nitrous oxide reductase family maturation protein NosD</fullName>
    </submittedName>
</protein>
<dbReference type="PANTHER" id="PTHR40088:SF2">
    <property type="entry name" value="SECRETED SUGAR HYDROLASE"/>
    <property type="match status" value="1"/>
</dbReference>
<accession>A0ABW5ZPD3</accession>
<dbReference type="SUPFAM" id="SSF51126">
    <property type="entry name" value="Pectin lyase-like"/>
    <property type="match status" value="1"/>
</dbReference>